<dbReference type="Pfam" id="PF02880">
    <property type="entry name" value="PGM_PMM_III"/>
    <property type="match status" value="1"/>
</dbReference>
<dbReference type="InterPro" id="IPR005846">
    <property type="entry name" value="A-D-PHexomutase_a/b/a-III"/>
</dbReference>
<dbReference type="OMA" id="GYCVDPE"/>
<dbReference type="CDD" id="cd05799">
    <property type="entry name" value="PGM2"/>
    <property type="match status" value="1"/>
</dbReference>
<dbReference type="Gene3D" id="3.30.310.50">
    <property type="entry name" value="Alpha-D-phosphohexomutase, C-terminal domain"/>
    <property type="match status" value="1"/>
</dbReference>
<evidence type="ECO:0000256" key="4">
    <source>
        <dbReference type="ARBA" id="ARBA00022490"/>
    </source>
</evidence>
<keyword evidence="10" id="KW-0119">Carbohydrate metabolism</keyword>
<dbReference type="GO" id="GO:0006006">
    <property type="term" value="P:glucose metabolic process"/>
    <property type="evidence" value="ECO:0007669"/>
    <property type="project" value="UniProtKB-KW"/>
</dbReference>
<dbReference type="FunFam" id="3.40.120.10:FF:000035">
    <property type="entry name" value="Pgm3p"/>
    <property type="match status" value="1"/>
</dbReference>
<evidence type="ECO:0000256" key="7">
    <source>
        <dbReference type="ARBA" id="ARBA00022723"/>
    </source>
</evidence>
<keyword evidence="5" id="KW-0313">Glucose metabolism</keyword>
<gene>
    <name evidence="15" type="ORF">BCR43DRAFT_485092</name>
</gene>
<dbReference type="OrthoDB" id="8300170at2759"/>
<name>A0A1X2HM01_SYNRA</name>
<evidence type="ECO:0000259" key="13">
    <source>
        <dbReference type="Pfam" id="PF02879"/>
    </source>
</evidence>
<dbReference type="GO" id="GO:0000287">
    <property type="term" value="F:magnesium ion binding"/>
    <property type="evidence" value="ECO:0007669"/>
    <property type="project" value="InterPro"/>
</dbReference>
<dbReference type="InParanoid" id="A0A1X2HM01"/>
<comment type="subcellular location">
    <subcellularLocation>
        <location evidence="2">Cytoplasm</location>
    </subcellularLocation>
</comment>
<dbReference type="STRING" id="13706.A0A1X2HM01"/>
<dbReference type="Pfam" id="PF02878">
    <property type="entry name" value="PGM_PMM_I"/>
    <property type="match status" value="1"/>
</dbReference>
<dbReference type="Gene3D" id="3.40.120.10">
    <property type="entry name" value="Alpha-D-Glucose-1,6-Bisphosphate, subunit A, domain 3"/>
    <property type="match status" value="3"/>
</dbReference>
<dbReference type="GO" id="GO:0006166">
    <property type="term" value="P:purine ribonucleoside salvage"/>
    <property type="evidence" value="ECO:0007669"/>
    <property type="project" value="EnsemblFungi"/>
</dbReference>
<dbReference type="GO" id="GO:0005737">
    <property type="term" value="C:cytoplasm"/>
    <property type="evidence" value="ECO:0007669"/>
    <property type="project" value="UniProtKB-SubCell"/>
</dbReference>
<evidence type="ECO:0000256" key="2">
    <source>
        <dbReference type="ARBA" id="ARBA00004496"/>
    </source>
</evidence>
<comment type="cofactor">
    <cofactor evidence="1">
        <name>Mg(2+)</name>
        <dbReference type="ChEBI" id="CHEBI:18420"/>
    </cofactor>
</comment>
<evidence type="ECO:0000256" key="1">
    <source>
        <dbReference type="ARBA" id="ARBA00001946"/>
    </source>
</evidence>
<evidence type="ECO:0000259" key="12">
    <source>
        <dbReference type="Pfam" id="PF02878"/>
    </source>
</evidence>
<protein>
    <recommendedName>
        <fullName evidence="17">Phosphoglucomutase</fullName>
    </recommendedName>
</protein>
<evidence type="ECO:0000256" key="3">
    <source>
        <dbReference type="ARBA" id="ARBA00010231"/>
    </source>
</evidence>
<evidence type="ECO:0000256" key="5">
    <source>
        <dbReference type="ARBA" id="ARBA00022526"/>
    </source>
</evidence>
<keyword evidence="16" id="KW-1185">Reference proteome</keyword>
<dbReference type="InterPro" id="IPR005841">
    <property type="entry name" value="Alpha-D-phosphohexomutase_SF"/>
</dbReference>
<accession>A0A1X2HM01</accession>
<dbReference type="GO" id="GO:0046115">
    <property type="term" value="P:guanosine catabolic process"/>
    <property type="evidence" value="ECO:0007669"/>
    <property type="project" value="EnsemblFungi"/>
</dbReference>
<dbReference type="SUPFAM" id="SSF53738">
    <property type="entry name" value="Phosphoglucomutase, first 3 domains"/>
    <property type="match status" value="3"/>
</dbReference>
<dbReference type="PANTHER" id="PTHR45745:SF1">
    <property type="entry name" value="PHOSPHOGLUCOMUTASE 2B-RELATED"/>
    <property type="match status" value="1"/>
</dbReference>
<feature type="domain" description="Alpha-D-phosphohexomutase alpha/beta/alpha" evidence="12">
    <location>
        <begin position="42"/>
        <end position="179"/>
    </location>
</feature>
<evidence type="ECO:0000256" key="10">
    <source>
        <dbReference type="ARBA" id="ARBA00023277"/>
    </source>
</evidence>
<comment type="similarity">
    <text evidence="3 11">Belongs to the phosphohexose mutase family.</text>
</comment>
<comment type="caution">
    <text evidence="15">The sequence shown here is derived from an EMBL/GenBank/DDBJ whole genome shotgun (WGS) entry which is preliminary data.</text>
</comment>
<feature type="domain" description="Alpha-D-phosphohexomutase alpha/beta/alpha" evidence="13">
    <location>
        <begin position="205"/>
        <end position="311"/>
    </location>
</feature>
<keyword evidence="9" id="KW-0413">Isomerase</keyword>
<evidence type="ECO:0000313" key="15">
    <source>
        <dbReference type="EMBL" id="ORZ00359.1"/>
    </source>
</evidence>
<dbReference type="PRINTS" id="PR00509">
    <property type="entry name" value="PGMPMM"/>
</dbReference>
<evidence type="ECO:0000256" key="8">
    <source>
        <dbReference type="ARBA" id="ARBA00022842"/>
    </source>
</evidence>
<dbReference type="AlphaFoldDB" id="A0A1X2HM01"/>
<dbReference type="GO" id="GO:0005634">
    <property type="term" value="C:nucleus"/>
    <property type="evidence" value="ECO:0007669"/>
    <property type="project" value="TreeGrafter"/>
</dbReference>
<evidence type="ECO:0000256" key="11">
    <source>
        <dbReference type="RuleBase" id="RU004326"/>
    </source>
</evidence>
<reference evidence="15 16" key="1">
    <citation type="submission" date="2016-07" db="EMBL/GenBank/DDBJ databases">
        <title>Pervasive Adenine N6-methylation of Active Genes in Fungi.</title>
        <authorList>
            <consortium name="DOE Joint Genome Institute"/>
            <person name="Mondo S.J."/>
            <person name="Dannebaum R.O."/>
            <person name="Kuo R.C."/>
            <person name="Labutti K."/>
            <person name="Haridas S."/>
            <person name="Kuo A."/>
            <person name="Salamov A."/>
            <person name="Ahrendt S.R."/>
            <person name="Lipzen A."/>
            <person name="Sullivan W."/>
            <person name="Andreopoulos W.B."/>
            <person name="Clum A."/>
            <person name="Lindquist E."/>
            <person name="Daum C."/>
            <person name="Ramamoorthy G.K."/>
            <person name="Gryganskyi A."/>
            <person name="Culley D."/>
            <person name="Magnuson J.K."/>
            <person name="James T.Y."/>
            <person name="O'Malley M.A."/>
            <person name="Stajich J.E."/>
            <person name="Spatafora J.W."/>
            <person name="Visel A."/>
            <person name="Grigoriev I.V."/>
        </authorList>
    </citation>
    <scope>NUCLEOTIDE SEQUENCE [LARGE SCALE GENOMIC DNA]</scope>
    <source>
        <strain evidence="15 16">NRRL 2496</strain>
    </source>
</reference>
<dbReference type="InterPro" id="IPR005845">
    <property type="entry name" value="A-D-PHexomutase_a/b/a-II"/>
</dbReference>
<dbReference type="EMBL" id="MCGN01000002">
    <property type="protein sequence ID" value="ORZ00359.1"/>
    <property type="molecule type" value="Genomic_DNA"/>
</dbReference>
<dbReference type="GO" id="GO:0008973">
    <property type="term" value="F:phosphopentomutase activity"/>
    <property type="evidence" value="ECO:0007669"/>
    <property type="project" value="EnsemblFungi"/>
</dbReference>
<feature type="domain" description="Alpha-D-phosphohexomutase alpha/beta/alpha" evidence="14">
    <location>
        <begin position="321"/>
        <end position="446"/>
    </location>
</feature>
<evidence type="ECO:0000313" key="16">
    <source>
        <dbReference type="Proteomes" id="UP000242180"/>
    </source>
</evidence>
<sequence length="587" mass="65572">MSEAQINEWLRLDKNPETRAEIEQLVAAGNHDELKKRLATRIEFGTAGLRARMEAGFTRMNDLTVLQTSQGLAKYLLANVPDAASKGVVIGHDHRHHSTNFAKLTAAAFITAGIRVWYYHNYIHTPLVPYTVKRLKAAAGIMITASHNPKDDNGYKVYWENACQIIPPHDSGIASTIEQHLEPWVWDYDLVDTSDLAQEPEGIIDQYFEELAQLSQFRADNEAASLKFVYTAMHGVGTPFARRAFDVYGLKPFIVVPEQIEPDPDFPTVAFPNPEEGKGSLALSIRTADEHGATLIVANDPDADRLAIAEKYKGEWRLLTGNQIGSVLGAACLEKARERGDDVSKIAMVASTVSSKMLARMAEVEGFRFEEALTGFKWIGNKSMDLEREGYKVVFAFEEAIGFTVGDMVKDKDGISALAFFAEWAVQLQKRGLTVHDYLESLYAKYGYFVSDNSYFICNDKEIINRVFKRIRYGSEVNDAAEYKYPTHIGGSKVVGIRDLTVGYDSTTPDHLPTLPVSSSSEMITFRLENGTVFTIRTSGTEPKIKYYSEIRGETLEKAKAELSKTIDAIGEQLVDYQANGLQWKRN</sequence>
<dbReference type="PROSITE" id="PS00710">
    <property type="entry name" value="PGM_PMM"/>
    <property type="match status" value="1"/>
</dbReference>
<dbReference type="InterPro" id="IPR016066">
    <property type="entry name" value="A-D-PHexomutase_CS"/>
</dbReference>
<evidence type="ECO:0000259" key="14">
    <source>
        <dbReference type="Pfam" id="PF02880"/>
    </source>
</evidence>
<evidence type="ECO:0008006" key="17">
    <source>
        <dbReference type="Google" id="ProtNLM"/>
    </source>
</evidence>
<dbReference type="InterPro" id="IPR036900">
    <property type="entry name" value="A-D-PHexomutase_C_sf"/>
</dbReference>
<evidence type="ECO:0000256" key="6">
    <source>
        <dbReference type="ARBA" id="ARBA00022553"/>
    </source>
</evidence>
<dbReference type="PANTHER" id="PTHR45745">
    <property type="entry name" value="PHOSPHOMANNOMUTASE 45A"/>
    <property type="match status" value="1"/>
</dbReference>
<keyword evidence="7 11" id="KW-0479">Metal-binding</keyword>
<keyword evidence="4" id="KW-0963">Cytoplasm</keyword>
<proteinExistence type="inferred from homology"/>
<dbReference type="GO" id="GO:0006148">
    <property type="term" value="P:inosine catabolic process"/>
    <property type="evidence" value="ECO:0007669"/>
    <property type="project" value="EnsemblFungi"/>
</dbReference>
<dbReference type="InterPro" id="IPR005844">
    <property type="entry name" value="A-D-PHexomutase_a/b/a-I"/>
</dbReference>
<dbReference type="Pfam" id="PF02879">
    <property type="entry name" value="PGM_PMM_II"/>
    <property type="match status" value="1"/>
</dbReference>
<keyword evidence="6" id="KW-0597">Phosphoprotein</keyword>
<dbReference type="SUPFAM" id="SSF55957">
    <property type="entry name" value="Phosphoglucomutase, C-terminal domain"/>
    <property type="match status" value="1"/>
</dbReference>
<keyword evidence="8 11" id="KW-0460">Magnesium</keyword>
<dbReference type="InterPro" id="IPR016055">
    <property type="entry name" value="A-D-PHexomutase_a/b/a-I/II/III"/>
</dbReference>
<dbReference type="FunCoup" id="A0A1X2HM01">
    <property type="interactions" value="259"/>
</dbReference>
<dbReference type="Proteomes" id="UP000242180">
    <property type="component" value="Unassembled WGS sequence"/>
</dbReference>
<evidence type="ECO:0000256" key="9">
    <source>
        <dbReference type="ARBA" id="ARBA00023235"/>
    </source>
</evidence>
<organism evidence="15 16">
    <name type="scientific">Syncephalastrum racemosum</name>
    <name type="common">Filamentous fungus</name>
    <dbReference type="NCBI Taxonomy" id="13706"/>
    <lineage>
        <taxon>Eukaryota</taxon>
        <taxon>Fungi</taxon>
        <taxon>Fungi incertae sedis</taxon>
        <taxon>Mucoromycota</taxon>
        <taxon>Mucoromycotina</taxon>
        <taxon>Mucoromycetes</taxon>
        <taxon>Mucorales</taxon>
        <taxon>Syncephalastraceae</taxon>
        <taxon>Syncephalastrum</taxon>
    </lineage>
</organism>